<comment type="caution">
    <text evidence="3">The sequence shown here is derived from an EMBL/GenBank/DDBJ whole genome shotgun (WGS) entry which is preliminary data.</text>
</comment>
<protein>
    <recommendedName>
        <fullName evidence="2">DUF6534 domain-containing protein</fullName>
    </recommendedName>
</protein>
<dbReference type="Proteomes" id="UP000623467">
    <property type="component" value="Unassembled WGS sequence"/>
</dbReference>
<gene>
    <name evidence="3" type="ORF">MSAN_01902600</name>
</gene>
<dbReference type="EMBL" id="JACAZH010000020">
    <property type="protein sequence ID" value="KAF7345259.1"/>
    <property type="molecule type" value="Genomic_DNA"/>
</dbReference>
<evidence type="ECO:0000259" key="2">
    <source>
        <dbReference type="Pfam" id="PF20152"/>
    </source>
</evidence>
<feature type="transmembrane region" description="Helical" evidence="1">
    <location>
        <begin position="201"/>
        <end position="221"/>
    </location>
</feature>
<proteinExistence type="predicted"/>
<feature type="domain" description="DUF6534" evidence="2">
    <location>
        <begin position="171"/>
        <end position="259"/>
    </location>
</feature>
<feature type="transmembrane region" description="Helical" evidence="1">
    <location>
        <begin position="126"/>
        <end position="150"/>
    </location>
</feature>
<feature type="transmembrane region" description="Helical" evidence="1">
    <location>
        <begin position="94"/>
        <end position="114"/>
    </location>
</feature>
<keyword evidence="1" id="KW-1133">Transmembrane helix</keyword>
<accession>A0A8H6XRR4</accession>
<keyword evidence="4" id="KW-1185">Reference proteome</keyword>
<dbReference type="Pfam" id="PF20152">
    <property type="entry name" value="DUF6534"/>
    <property type="match status" value="1"/>
</dbReference>
<dbReference type="AlphaFoldDB" id="A0A8H6XRR4"/>
<feature type="transmembrane region" description="Helical" evidence="1">
    <location>
        <begin position="156"/>
        <end position="180"/>
    </location>
</feature>
<dbReference type="InterPro" id="IPR045339">
    <property type="entry name" value="DUF6534"/>
</dbReference>
<keyword evidence="1" id="KW-0472">Membrane</keyword>
<keyword evidence="1" id="KW-0812">Transmembrane</keyword>
<dbReference type="OrthoDB" id="3268841at2759"/>
<feature type="transmembrane region" description="Helical" evidence="1">
    <location>
        <begin position="12"/>
        <end position="32"/>
    </location>
</feature>
<evidence type="ECO:0000313" key="4">
    <source>
        <dbReference type="Proteomes" id="UP000623467"/>
    </source>
</evidence>
<sequence length="325" mass="36487">MTSSQLSPRERMYILCGWDIAICSSLFLQGVLCTQFDHYINMRKCDSMKLKFYVGGLALMTTLNAVQSLAIMWIQNVTLFGNLDAASKLWETNWVTKLTIPLEGIIAFYVQMFYCYRLWILCRKPYIVITCAVVFTFGLVASFLATFFILTNDFPSISWMTMHLGVVLGGDFFLTGNMLFWLLRSKESTLSRGPTATILNLLFRLTSAGPCAICALVTFIASMRVDFFAPVPMMIEFITITILPQLYAWSAMWTLNSREDISLAAEDSPYTVDLVETSGAADGSSDAGTLRILHVHETIAVDNRDQEIIHPVAKVETSDSNCWVI</sequence>
<organism evidence="3 4">
    <name type="scientific">Mycena sanguinolenta</name>
    <dbReference type="NCBI Taxonomy" id="230812"/>
    <lineage>
        <taxon>Eukaryota</taxon>
        <taxon>Fungi</taxon>
        <taxon>Dikarya</taxon>
        <taxon>Basidiomycota</taxon>
        <taxon>Agaricomycotina</taxon>
        <taxon>Agaricomycetes</taxon>
        <taxon>Agaricomycetidae</taxon>
        <taxon>Agaricales</taxon>
        <taxon>Marasmiineae</taxon>
        <taxon>Mycenaceae</taxon>
        <taxon>Mycena</taxon>
    </lineage>
</organism>
<evidence type="ECO:0000313" key="3">
    <source>
        <dbReference type="EMBL" id="KAF7345259.1"/>
    </source>
</evidence>
<dbReference type="PANTHER" id="PTHR40465:SF1">
    <property type="entry name" value="DUF6534 DOMAIN-CONTAINING PROTEIN"/>
    <property type="match status" value="1"/>
</dbReference>
<dbReference type="PANTHER" id="PTHR40465">
    <property type="entry name" value="CHROMOSOME 1, WHOLE GENOME SHOTGUN SEQUENCE"/>
    <property type="match status" value="1"/>
</dbReference>
<feature type="transmembrane region" description="Helical" evidence="1">
    <location>
        <begin position="52"/>
        <end position="74"/>
    </location>
</feature>
<evidence type="ECO:0000256" key="1">
    <source>
        <dbReference type="SAM" id="Phobius"/>
    </source>
</evidence>
<feature type="transmembrane region" description="Helical" evidence="1">
    <location>
        <begin position="227"/>
        <end position="249"/>
    </location>
</feature>
<name>A0A8H6XRR4_9AGAR</name>
<reference evidence="3" key="1">
    <citation type="submission" date="2020-05" db="EMBL/GenBank/DDBJ databases">
        <title>Mycena genomes resolve the evolution of fungal bioluminescence.</title>
        <authorList>
            <person name="Tsai I.J."/>
        </authorList>
    </citation>
    <scope>NUCLEOTIDE SEQUENCE</scope>
    <source>
        <strain evidence="3">160909Yilan</strain>
    </source>
</reference>